<comment type="caution">
    <text evidence="2">The sequence shown here is derived from an EMBL/GenBank/DDBJ whole genome shotgun (WGS) entry which is preliminary data.</text>
</comment>
<reference evidence="2" key="1">
    <citation type="journal article" date="2015" name="Nature">
        <title>Complex archaea that bridge the gap between prokaryotes and eukaryotes.</title>
        <authorList>
            <person name="Spang A."/>
            <person name="Saw J.H."/>
            <person name="Jorgensen S.L."/>
            <person name="Zaremba-Niedzwiedzka K."/>
            <person name="Martijn J."/>
            <person name="Lind A.E."/>
            <person name="van Eijk R."/>
            <person name="Schleper C."/>
            <person name="Guy L."/>
            <person name="Ettema T.J."/>
        </authorList>
    </citation>
    <scope>NUCLEOTIDE SEQUENCE</scope>
</reference>
<accession>A0A0F9K240</accession>
<name>A0A0F9K240_9ZZZZ</name>
<sequence length="36" mass="3768">MQGADFVDVNTTPVTDLDGLADDLEQGDQSDEGGEL</sequence>
<dbReference type="EMBL" id="LAZR01010114">
    <property type="protein sequence ID" value="KKM68751.1"/>
    <property type="molecule type" value="Genomic_DNA"/>
</dbReference>
<dbReference type="AlphaFoldDB" id="A0A0F9K240"/>
<proteinExistence type="predicted"/>
<protein>
    <submittedName>
        <fullName evidence="2">Uncharacterized protein</fullName>
    </submittedName>
</protein>
<organism evidence="2">
    <name type="scientific">marine sediment metagenome</name>
    <dbReference type="NCBI Taxonomy" id="412755"/>
    <lineage>
        <taxon>unclassified sequences</taxon>
        <taxon>metagenomes</taxon>
        <taxon>ecological metagenomes</taxon>
    </lineage>
</organism>
<evidence type="ECO:0000313" key="2">
    <source>
        <dbReference type="EMBL" id="KKM68751.1"/>
    </source>
</evidence>
<gene>
    <name evidence="2" type="ORF">LCGC14_1457790</name>
</gene>
<evidence type="ECO:0000256" key="1">
    <source>
        <dbReference type="SAM" id="MobiDB-lite"/>
    </source>
</evidence>
<feature type="region of interest" description="Disordered" evidence="1">
    <location>
        <begin position="1"/>
        <end position="36"/>
    </location>
</feature>
<feature type="compositionally biased region" description="Acidic residues" evidence="1">
    <location>
        <begin position="19"/>
        <end position="36"/>
    </location>
</feature>